<comment type="caution">
    <text evidence="2">The sequence shown here is derived from an EMBL/GenBank/DDBJ whole genome shotgun (WGS) entry which is preliminary data.</text>
</comment>
<evidence type="ECO:0000313" key="2">
    <source>
        <dbReference type="EMBL" id="MBB5740716.1"/>
    </source>
</evidence>
<keyword evidence="3" id="KW-1185">Reference proteome</keyword>
<organism evidence="2 3">
    <name type="scientific">Brevundimonas aurantiaca</name>
    <dbReference type="NCBI Taxonomy" id="74316"/>
    <lineage>
        <taxon>Bacteria</taxon>
        <taxon>Pseudomonadati</taxon>
        <taxon>Pseudomonadota</taxon>
        <taxon>Alphaproteobacteria</taxon>
        <taxon>Caulobacterales</taxon>
        <taxon>Caulobacteraceae</taxon>
        <taxon>Brevundimonas</taxon>
    </lineage>
</organism>
<keyword evidence="1" id="KW-0812">Transmembrane</keyword>
<reference evidence="2 3" key="1">
    <citation type="submission" date="2020-08" db="EMBL/GenBank/DDBJ databases">
        <title>Genomic Encyclopedia of Type Strains, Phase IV (KMG-IV): sequencing the most valuable type-strain genomes for metagenomic binning, comparative biology and taxonomic classification.</title>
        <authorList>
            <person name="Goeker M."/>
        </authorList>
    </citation>
    <scope>NUCLEOTIDE SEQUENCE [LARGE SCALE GENOMIC DNA]</scope>
    <source>
        <strain evidence="2 3">DSM 4731</strain>
    </source>
</reference>
<dbReference type="Proteomes" id="UP000527324">
    <property type="component" value="Unassembled WGS sequence"/>
</dbReference>
<sequence length="316" mass="35190">MRIAASIAPMVRRQARMNDIPARQNRPENLQLMRARQEMFHRAKLIFILQLILTVFLPVVGAATGLFVEEARSGVAAFSLVVTLLDITILDRAQRRFVRSGAKIAECFDCSVLQLPWNGLSAGRRIDPEIIEAAAEAWSKRHSDKGILDWYPAEVGSTSLEAGRLLCQRSSLWYDVTLRRFNGSIALVLAIGIPTAFLIACWVVRLPLSDVAVTWMPVAPVLVWSVREHFRQKDTAESQDQTKSELESVLARVEAEAISADDARDASRNIQNALYARRVSSPLVMPGLYEARRAYLERHMKAGVAARLRAAGSTPD</sequence>
<feature type="transmembrane region" description="Helical" evidence="1">
    <location>
        <begin position="72"/>
        <end position="90"/>
    </location>
</feature>
<proteinExistence type="predicted"/>
<dbReference type="AlphaFoldDB" id="A0A7W9C7U2"/>
<dbReference type="EMBL" id="JACHOQ010000006">
    <property type="protein sequence ID" value="MBB5740716.1"/>
    <property type="molecule type" value="Genomic_DNA"/>
</dbReference>
<dbReference type="InterPro" id="IPR049920">
    <property type="entry name" value="IK1_05631-like"/>
</dbReference>
<name>A0A7W9C7U2_9CAUL</name>
<dbReference type="RefSeq" id="WP_153921663.1">
    <property type="nucleotide sequence ID" value="NZ_CAJFZW010000013.1"/>
</dbReference>
<gene>
    <name evidence="2" type="ORF">GGQ93_002445</name>
</gene>
<evidence type="ECO:0000256" key="1">
    <source>
        <dbReference type="SAM" id="Phobius"/>
    </source>
</evidence>
<evidence type="ECO:0000313" key="3">
    <source>
        <dbReference type="Proteomes" id="UP000527324"/>
    </source>
</evidence>
<dbReference type="Pfam" id="PF18159">
    <property type="entry name" value="S_4TM"/>
    <property type="match status" value="1"/>
</dbReference>
<feature type="transmembrane region" description="Helical" evidence="1">
    <location>
        <begin position="185"/>
        <end position="205"/>
    </location>
</feature>
<keyword evidence="1" id="KW-1133">Transmembrane helix</keyword>
<keyword evidence="1" id="KW-0472">Membrane</keyword>
<protein>
    <submittedName>
        <fullName evidence="2">Uncharacterized protein</fullName>
    </submittedName>
</protein>
<accession>A0A7W9C7U2</accession>